<organism evidence="2">
    <name type="scientific">Opuntia streptacantha</name>
    <name type="common">Prickly pear cactus</name>
    <name type="synonym">Opuntia cardona</name>
    <dbReference type="NCBI Taxonomy" id="393608"/>
    <lineage>
        <taxon>Eukaryota</taxon>
        <taxon>Viridiplantae</taxon>
        <taxon>Streptophyta</taxon>
        <taxon>Embryophyta</taxon>
        <taxon>Tracheophyta</taxon>
        <taxon>Spermatophyta</taxon>
        <taxon>Magnoliopsida</taxon>
        <taxon>eudicotyledons</taxon>
        <taxon>Gunneridae</taxon>
        <taxon>Pentapetalae</taxon>
        <taxon>Caryophyllales</taxon>
        <taxon>Cactineae</taxon>
        <taxon>Cactaceae</taxon>
        <taxon>Opuntioideae</taxon>
        <taxon>Opuntia</taxon>
    </lineage>
</organism>
<sequence length="156" mass="17473">MSWLAHRRCVGCHLLTLAYIGIATLASYKAPEVQNHNLHGNLTCSFPSVLISPFCASVLYASPSLVVYSLARPLILSLTIICLSVCVHVFLLLFLSLPRGGSVGPTVFNCEMHYQFTLCCLHASFFNLYLEEDDWRWPLINCIIAHPYHVVKHGHC</sequence>
<feature type="transmembrane region" description="Helical" evidence="1">
    <location>
        <begin position="49"/>
        <end position="68"/>
    </location>
</feature>
<reference evidence="2" key="2">
    <citation type="submission" date="2020-07" db="EMBL/GenBank/DDBJ databases">
        <authorList>
            <person name="Vera ALvarez R."/>
            <person name="Arias-Moreno D.M."/>
            <person name="Jimenez-Jacinto V."/>
            <person name="Jimenez-Bremont J.F."/>
            <person name="Swaminathan K."/>
            <person name="Moose S.P."/>
            <person name="Guerrero-Gonzalez M.L."/>
            <person name="Marino-Ramirez L."/>
            <person name="Landsman D."/>
            <person name="Rodriguez-Kessler M."/>
            <person name="Delgado-Sanchez P."/>
        </authorList>
    </citation>
    <scope>NUCLEOTIDE SEQUENCE</scope>
    <source>
        <tissue evidence="2">Cladode</tissue>
    </source>
</reference>
<keyword evidence="1" id="KW-1133">Transmembrane helix</keyword>
<protein>
    <submittedName>
        <fullName evidence="2">Uncharacterized protein</fullName>
    </submittedName>
</protein>
<keyword evidence="1" id="KW-0812">Transmembrane</keyword>
<accession>A0A7C9CQV0</accession>
<reference evidence="2" key="1">
    <citation type="journal article" date="2013" name="J. Plant Res.">
        <title>Effect of fungi and light on seed germination of three Opuntia species from semiarid lands of central Mexico.</title>
        <authorList>
            <person name="Delgado-Sanchez P."/>
            <person name="Jimenez-Bremont J.F."/>
            <person name="Guerrero-Gonzalez Mde L."/>
            <person name="Flores J."/>
        </authorList>
    </citation>
    <scope>NUCLEOTIDE SEQUENCE</scope>
    <source>
        <tissue evidence="2">Cladode</tissue>
    </source>
</reference>
<dbReference type="AlphaFoldDB" id="A0A7C9CQV0"/>
<feature type="transmembrane region" description="Helical" evidence="1">
    <location>
        <begin position="112"/>
        <end position="130"/>
    </location>
</feature>
<evidence type="ECO:0000313" key="2">
    <source>
        <dbReference type="EMBL" id="MBA4624241.1"/>
    </source>
</evidence>
<dbReference type="EMBL" id="GISG01046825">
    <property type="protein sequence ID" value="MBA4624241.1"/>
    <property type="molecule type" value="Transcribed_RNA"/>
</dbReference>
<keyword evidence="1" id="KW-0472">Membrane</keyword>
<feature type="transmembrane region" description="Helical" evidence="1">
    <location>
        <begin position="75"/>
        <end position="97"/>
    </location>
</feature>
<evidence type="ECO:0000256" key="1">
    <source>
        <dbReference type="SAM" id="Phobius"/>
    </source>
</evidence>
<proteinExistence type="predicted"/>
<name>A0A7C9CQV0_OPUST</name>